<dbReference type="PROSITE" id="PS51257">
    <property type="entry name" value="PROKAR_LIPOPROTEIN"/>
    <property type="match status" value="1"/>
</dbReference>
<evidence type="ECO:0008006" key="3">
    <source>
        <dbReference type="Google" id="ProtNLM"/>
    </source>
</evidence>
<comment type="caution">
    <text evidence="1">The sequence shown here is derived from an EMBL/GenBank/DDBJ whole genome shotgun (WGS) entry which is preliminary data.</text>
</comment>
<proteinExistence type="predicted"/>
<dbReference type="SUPFAM" id="SSF55486">
    <property type="entry name" value="Metalloproteases ('zincins'), catalytic domain"/>
    <property type="match status" value="1"/>
</dbReference>
<dbReference type="OrthoDB" id="785995at2"/>
<dbReference type="RefSeq" id="WP_051575943.1">
    <property type="nucleotide sequence ID" value="NZ_AQRA01000008.1"/>
</dbReference>
<dbReference type="Gene3D" id="3.40.390.10">
    <property type="entry name" value="Collagenase (Catalytic Domain)"/>
    <property type="match status" value="1"/>
</dbReference>
<dbReference type="eggNOG" id="COG5549">
    <property type="taxonomic scope" value="Bacteria"/>
</dbReference>
<evidence type="ECO:0000313" key="2">
    <source>
        <dbReference type="Proteomes" id="UP000023541"/>
    </source>
</evidence>
<organism evidence="1 2">
    <name type="scientific">Aquimarina atlantica</name>
    <dbReference type="NCBI Taxonomy" id="1317122"/>
    <lineage>
        <taxon>Bacteria</taxon>
        <taxon>Pseudomonadati</taxon>
        <taxon>Bacteroidota</taxon>
        <taxon>Flavobacteriia</taxon>
        <taxon>Flavobacteriales</taxon>
        <taxon>Flavobacteriaceae</taxon>
        <taxon>Aquimarina</taxon>
    </lineage>
</organism>
<dbReference type="Proteomes" id="UP000023541">
    <property type="component" value="Unassembled WGS sequence"/>
</dbReference>
<dbReference type="AlphaFoldDB" id="A0A023BQM4"/>
<sequence>MKKLCILSLLFAILLGCSEEDPLVENESLSQNDAVLKTLKSWGISDDLIEDKGTYYLVDGDMVFYKNKKYHAPKKSSAKQREHPNAVTINSINVFINPGMNADWRNASINAIGRWNAASSGLLLNITTTVANAHIQIMYDSQDPSVNLASNVFGRGTFPTANGLPGVRIWVNPDFNACSGAITQNMRISNVQHEIGHNLGMMHTNQTSASLIPGTPNTDAQSVMNGGQACSIDNFSAGDFLAIRHLFPPLTIAGSSLICNTSTVTYTASISTIPINWTTSSNLQIISSTNTSITVRPANSAYNGSEFIEATLPSHTVRRNIWIGEAVVDLSMIEFENGIGESGYFCSSHTGNTYSIAPRLSGTTHQIRLRRYPNLSIVYSPSTNYSGDSGTLQYTPTPGWYLFEVRRTNSCGTTAWSGTEVEFVDCSNGGGGGEEF</sequence>
<accession>A0A023BQM4</accession>
<gene>
    <name evidence="1" type="ORF">ATO12_23245</name>
</gene>
<dbReference type="eggNOG" id="COG1404">
    <property type="taxonomic scope" value="Bacteria"/>
</dbReference>
<dbReference type="EMBL" id="AQRA01000008">
    <property type="protein sequence ID" value="EZH72370.1"/>
    <property type="molecule type" value="Genomic_DNA"/>
</dbReference>
<dbReference type="STRING" id="1317122.ATO12_23245"/>
<name>A0A023BQM4_9FLAO</name>
<dbReference type="GO" id="GO:0008237">
    <property type="term" value="F:metallopeptidase activity"/>
    <property type="evidence" value="ECO:0007669"/>
    <property type="project" value="InterPro"/>
</dbReference>
<dbReference type="InterPro" id="IPR024079">
    <property type="entry name" value="MetalloPept_cat_dom_sf"/>
</dbReference>
<reference evidence="1 2" key="1">
    <citation type="submission" date="2014-04" db="EMBL/GenBank/DDBJ databases">
        <title>Aquimarina sp. 22II-S11-z7 Genome Sequencing.</title>
        <authorList>
            <person name="Lai Q."/>
        </authorList>
    </citation>
    <scope>NUCLEOTIDE SEQUENCE [LARGE SCALE GENOMIC DNA]</scope>
    <source>
        <strain evidence="1 2">22II-S11-z7</strain>
    </source>
</reference>
<evidence type="ECO:0000313" key="1">
    <source>
        <dbReference type="EMBL" id="EZH72370.1"/>
    </source>
</evidence>
<protein>
    <recommendedName>
        <fullName evidence="3">Dual-action HEIGH metallo-peptidase</fullName>
    </recommendedName>
</protein>
<keyword evidence="2" id="KW-1185">Reference proteome</keyword>